<feature type="compositionally biased region" description="Basic residues" evidence="2">
    <location>
        <begin position="35"/>
        <end position="51"/>
    </location>
</feature>
<evidence type="ECO:0000313" key="4">
    <source>
        <dbReference type="Proteomes" id="UP001642484"/>
    </source>
</evidence>
<feature type="compositionally biased region" description="Basic residues" evidence="2">
    <location>
        <begin position="15"/>
        <end position="26"/>
    </location>
</feature>
<comment type="caution">
    <text evidence="3">The sequence shown here is derived from an EMBL/GenBank/DDBJ whole genome shotgun (WGS) entry which is preliminary data.</text>
</comment>
<dbReference type="Proteomes" id="UP001642484">
    <property type="component" value="Unassembled WGS sequence"/>
</dbReference>
<sequence length="1280" mass="145989">MPCDKIQNLPDHGTLRPRKSHRHLRNHPPDYVTLHPRKSHRHLHPPVTLHPRKSHMMDADLRSGVTHGGRPNTGIEVRLQCWDFPGQQEYALLNRIYFSKGAIYLVFFDRTGNMDTEWRHISFWLWAIAHYSKEHKAKPPIFLLGTKAATSTLDETELQRRLEELQKRVPYLKQILRSHPPDSKSDCKWLVPVENKGPEFATWIQPLRSQLERVSFQMVTEPDIWKNTYPDEDMPEFVGTQAKTFPMRWLRAHDLLVEFGQGFRATAQLAELEKAADLKKRTVGEQRVRITADLRAKISGTWLAVPSGAFIELEDEAWPSKELASQDEVNICVTCDFLELSVIKRFLRGMLPLGLSGQDTEDLLSLLNDMGILVWLEEEEQTLRDEEQSLRHLVMLNPKKLAVAMARLMTVCFGAENFEHGDDIKKSVEDVCTSAGPQDVRRFRSTGVATKDLIERVWEKEFEDQDRRQFILEVLLRRNLICPRLVQGEFVVPSCLPVAHCAEERFTETDAALYLDLGGLLSPNFFPDLSRQIYSVEKGSETLTPGPPQVFRNLGDLHSNDCSVFTSLFPGSARDSSKSLLRILVKGDSKDTNMRVAQEVKKLLLEDVMGFQPGFEAEQDPIVFFSLQNVGGSQMSFEDFYRCTPCLDSRCAQTCLQCMLWGLLQERSRCDLSEHLHGIVKHAAFQRHTRPSGSFRFSAMSYPGDVDLEEYLVVTASKPAEAFKELARLVKAKVGGLSKGGSQIFFKGLKAGSKSQNKDESKKEWLTWSQEEIQNGTKDGIELEEALEQGHESWTAKMDLFAKEGQIQTITKEKDFLHVVEICLVKYSGEEPNVLKYIKRLWERSAYLAQRGFDLAWHVTILKSLKPLLCHWAAELCQMAAHVETLTKMLKCSDLEVLEHARSDLPILRQSLKDMETRLKKVQEKEKRAAQDGLESIQEALKYIAEDASADEKRLCKAQLLLESCVETVLISELGSFESPVAKRLGGRWEFPSDHPPIAANLSLRKHSIKVVSWNVLNRHYYKYIDLDTQGLKDSLITRLHQEGSREVEIVRRIREMMGKDFRIVCLQECWPELLIDLQKDLDQGPTPKFHMACTGQSTDKNQEVIIYHEELKLLNMKHHAYKSNPKKAVVTEALFALDGTVTLRAVTTHVPGDPFGPARREFADCLVSIVYGEELPTVLLADLNFPEKAVQPLLLDRGLEDVYFVPIPYPTNICQGSLLPKRIDSIAVINHKAVQPEKQLKATKIEPEELLEGLEQVVKLLKSRRSPGRRLLKGRARLW</sequence>
<evidence type="ECO:0000313" key="3">
    <source>
        <dbReference type="EMBL" id="CAK9060579.1"/>
    </source>
</evidence>
<proteinExistence type="predicted"/>
<dbReference type="SUPFAM" id="SSF56219">
    <property type="entry name" value="DNase I-like"/>
    <property type="match status" value="1"/>
</dbReference>
<reference evidence="3 4" key="1">
    <citation type="submission" date="2024-02" db="EMBL/GenBank/DDBJ databases">
        <authorList>
            <person name="Chen Y."/>
            <person name="Shah S."/>
            <person name="Dougan E. K."/>
            <person name="Thang M."/>
            <person name="Chan C."/>
        </authorList>
    </citation>
    <scope>NUCLEOTIDE SEQUENCE [LARGE SCALE GENOMIC DNA]</scope>
</reference>
<dbReference type="Gene3D" id="3.60.10.10">
    <property type="entry name" value="Endonuclease/exonuclease/phosphatase"/>
    <property type="match status" value="1"/>
</dbReference>
<protein>
    <submittedName>
        <fullName evidence="3">Uncharacterized protein</fullName>
    </submittedName>
</protein>
<evidence type="ECO:0000256" key="2">
    <source>
        <dbReference type="SAM" id="MobiDB-lite"/>
    </source>
</evidence>
<dbReference type="InterPro" id="IPR027417">
    <property type="entry name" value="P-loop_NTPase"/>
</dbReference>
<accession>A0ABP0NDU8</accession>
<keyword evidence="1" id="KW-0175">Coiled coil</keyword>
<dbReference type="InterPro" id="IPR036691">
    <property type="entry name" value="Endo/exonu/phosph_ase_sf"/>
</dbReference>
<dbReference type="EMBL" id="CAXAMN010021529">
    <property type="protein sequence ID" value="CAK9060579.1"/>
    <property type="molecule type" value="Genomic_DNA"/>
</dbReference>
<evidence type="ECO:0000256" key="1">
    <source>
        <dbReference type="SAM" id="Coils"/>
    </source>
</evidence>
<feature type="region of interest" description="Disordered" evidence="2">
    <location>
        <begin position="1"/>
        <end position="51"/>
    </location>
</feature>
<gene>
    <name evidence="3" type="ORF">CCMP2556_LOCUS29802</name>
</gene>
<name>A0ABP0NDU8_9DINO</name>
<dbReference type="SUPFAM" id="SSF52540">
    <property type="entry name" value="P-loop containing nucleoside triphosphate hydrolases"/>
    <property type="match status" value="1"/>
</dbReference>
<organism evidence="3 4">
    <name type="scientific">Durusdinium trenchii</name>
    <dbReference type="NCBI Taxonomy" id="1381693"/>
    <lineage>
        <taxon>Eukaryota</taxon>
        <taxon>Sar</taxon>
        <taxon>Alveolata</taxon>
        <taxon>Dinophyceae</taxon>
        <taxon>Suessiales</taxon>
        <taxon>Symbiodiniaceae</taxon>
        <taxon>Durusdinium</taxon>
    </lineage>
</organism>
<dbReference type="Pfam" id="PF08477">
    <property type="entry name" value="Roc"/>
    <property type="match status" value="1"/>
</dbReference>
<keyword evidence="4" id="KW-1185">Reference proteome</keyword>
<dbReference type="Gene3D" id="3.40.50.300">
    <property type="entry name" value="P-loop containing nucleotide triphosphate hydrolases"/>
    <property type="match status" value="1"/>
</dbReference>
<feature type="coiled-coil region" evidence="1">
    <location>
        <begin position="905"/>
        <end position="940"/>
    </location>
</feature>